<name>A0A382DUJ3_9ZZZZ</name>
<evidence type="ECO:0000313" key="1">
    <source>
        <dbReference type="EMBL" id="SVB42176.1"/>
    </source>
</evidence>
<accession>A0A382DUJ3</accession>
<dbReference type="SUPFAM" id="SSF52768">
    <property type="entry name" value="Arginase/deacetylase"/>
    <property type="match status" value="1"/>
</dbReference>
<dbReference type="EMBL" id="UINC01041216">
    <property type="protein sequence ID" value="SVB42176.1"/>
    <property type="molecule type" value="Genomic_DNA"/>
</dbReference>
<proteinExistence type="predicted"/>
<dbReference type="InterPro" id="IPR023696">
    <property type="entry name" value="Ureohydrolase_dom_sf"/>
</dbReference>
<gene>
    <name evidence="1" type="ORF">METZ01_LOCUS195030</name>
</gene>
<sequence length="47" mass="5121">MEVVGVSPLYDVNDNTAQLACRVMLDVLGTMVVEGKLGHRGRVMKDC</sequence>
<protein>
    <submittedName>
        <fullName evidence="1">Uncharacterized protein</fullName>
    </submittedName>
</protein>
<dbReference type="AlphaFoldDB" id="A0A382DUJ3"/>
<organism evidence="1">
    <name type="scientific">marine metagenome</name>
    <dbReference type="NCBI Taxonomy" id="408172"/>
    <lineage>
        <taxon>unclassified sequences</taxon>
        <taxon>metagenomes</taxon>
        <taxon>ecological metagenomes</taxon>
    </lineage>
</organism>
<reference evidence="1" key="1">
    <citation type="submission" date="2018-05" db="EMBL/GenBank/DDBJ databases">
        <authorList>
            <person name="Lanie J.A."/>
            <person name="Ng W.-L."/>
            <person name="Kazmierczak K.M."/>
            <person name="Andrzejewski T.M."/>
            <person name="Davidsen T.M."/>
            <person name="Wayne K.J."/>
            <person name="Tettelin H."/>
            <person name="Glass J.I."/>
            <person name="Rusch D."/>
            <person name="Podicherti R."/>
            <person name="Tsui H.-C.T."/>
            <person name="Winkler M.E."/>
        </authorList>
    </citation>
    <scope>NUCLEOTIDE SEQUENCE</scope>
</reference>